<sequence length="217" mass="23831">MIVTPVQIFGSILGVAAGFVVGKEGPMVRAGVKRLHRILLDWKMWAIWARRSMPTEGHYGHYNTFQSPPNHYNTFRNLLTSSTKKKFKLITLLVFFVATCVLGIITYTIAIPSGLFIPVILAGASYGRLVGNLLGPLSCLDVSPFALLGAASFLGGTMRMTVSVCVILLELTNDLLMLPSVMLVLLISKIADRFNKGVHDQIVKLKGLPYMEMHAEP</sequence>
<evidence type="ECO:0000313" key="8">
    <source>
        <dbReference type="EMBL" id="KAF2293976.1"/>
    </source>
</evidence>
<reference evidence="8 9" key="1">
    <citation type="journal article" date="2020" name="Mol. Plant">
        <title>The Chromosome-Based Rubber Tree Genome Provides New Insights into Spurge Genome Evolution and Rubber Biosynthesis.</title>
        <authorList>
            <person name="Liu J."/>
            <person name="Shi C."/>
            <person name="Shi C.C."/>
            <person name="Li W."/>
            <person name="Zhang Q.J."/>
            <person name="Zhang Y."/>
            <person name="Li K."/>
            <person name="Lu H.F."/>
            <person name="Shi C."/>
            <person name="Zhu S.T."/>
            <person name="Xiao Z.Y."/>
            <person name="Nan H."/>
            <person name="Yue Y."/>
            <person name="Zhu X.G."/>
            <person name="Wu Y."/>
            <person name="Hong X.N."/>
            <person name="Fan G.Y."/>
            <person name="Tong Y."/>
            <person name="Zhang D."/>
            <person name="Mao C.L."/>
            <person name="Liu Y.L."/>
            <person name="Hao S.J."/>
            <person name="Liu W.Q."/>
            <person name="Lv M.Q."/>
            <person name="Zhang H.B."/>
            <person name="Liu Y."/>
            <person name="Hu-Tang G.R."/>
            <person name="Wang J.P."/>
            <person name="Wang J.H."/>
            <person name="Sun Y.H."/>
            <person name="Ni S.B."/>
            <person name="Chen W.B."/>
            <person name="Zhang X.C."/>
            <person name="Jiao Y.N."/>
            <person name="Eichler E.E."/>
            <person name="Li G.H."/>
            <person name="Liu X."/>
            <person name="Gao L.Z."/>
        </authorList>
    </citation>
    <scope>NUCLEOTIDE SEQUENCE [LARGE SCALE GENOMIC DNA]</scope>
    <source>
        <strain evidence="9">cv. GT1</strain>
        <tissue evidence="8">Leaf</tissue>
    </source>
</reference>
<evidence type="ECO:0000256" key="6">
    <source>
        <dbReference type="ARBA" id="ARBA00023136"/>
    </source>
</evidence>
<evidence type="ECO:0000256" key="5">
    <source>
        <dbReference type="ARBA" id="ARBA00023122"/>
    </source>
</evidence>
<dbReference type="InterPro" id="IPR014743">
    <property type="entry name" value="Cl-channel_core"/>
</dbReference>
<keyword evidence="4 7" id="KW-1133">Transmembrane helix</keyword>
<dbReference type="InterPro" id="IPR051280">
    <property type="entry name" value="Cl-channel/antiporter"/>
</dbReference>
<keyword evidence="9" id="KW-1185">Reference proteome</keyword>
<gene>
    <name evidence="8" type="ORF">GH714_006029</name>
</gene>
<feature type="transmembrane region" description="Helical" evidence="7">
    <location>
        <begin position="89"/>
        <end position="109"/>
    </location>
</feature>
<evidence type="ECO:0000256" key="1">
    <source>
        <dbReference type="ARBA" id="ARBA00004141"/>
    </source>
</evidence>
<evidence type="ECO:0000256" key="2">
    <source>
        <dbReference type="ARBA" id="ARBA00022692"/>
    </source>
</evidence>
<dbReference type="GO" id="GO:0015108">
    <property type="term" value="F:chloride transmembrane transporter activity"/>
    <property type="evidence" value="ECO:0007669"/>
    <property type="project" value="InterPro"/>
</dbReference>
<evidence type="ECO:0000256" key="7">
    <source>
        <dbReference type="SAM" id="Phobius"/>
    </source>
</evidence>
<dbReference type="Gene3D" id="1.10.3080.10">
    <property type="entry name" value="Clc chloride channel"/>
    <property type="match status" value="1"/>
</dbReference>
<evidence type="ECO:0008006" key="10">
    <source>
        <dbReference type="Google" id="ProtNLM"/>
    </source>
</evidence>
<dbReference type="Proteomes" id="UP000467840">
    <property type="component" value="Chromosome 7"/>
</dbReference>
<comment type="caution">
    <text evidence="8">The sequence shown here is derived from an EMBL/GenBank/DDBJ whole genome shotgun (WGS) entry which is preliminary data.</text>
</comment>
<dbReference type="AlphaFoldDB" id="A0A6A6L0Z7"/>
<proteinExistence type="predicted"/>
<dbReference type="GO" id="GO:0009705">
    <property type="term" value="C:plant-type vacuole membrane"/>
    <property type="evidence" value="ECO:0007669"/>
    <property type="project" value="TreeGrafter"/>
</dbReference>
<name>A0A6A6L0Z7_HEVBR</name>
<dbReference type="PANTHER" id="PTHR11689">
    <property type="entry name" value="CHLORIDE CHANNEL PROTEIN CLC FAMILY MEMBER"/>
    <property type="match status" value="1"/>
</dbReference>
<comment type="subcellular location">
    <subcellularLocation>
        <location evidence="1">Membrane</location>
        <topology evidence="1">Multi-pass membrane protein</topology>
    </subcellularLocation>
</comment>
<evidence type="ECO:0000313" key="9">
    <source>
        <dbReference type="Proteomes" id="UP000467840"/>
    </source>
</evidence>
<dbReference type="SUPFAM" id="SSF81340">
    <property type="entry name" value="Clc chloride channel"/>
    <property type="match status" value="2"/>
</dbReference>
<dbReference type="PANTHER" id="PTHR11689:SF144">
    <property type="entry name" value="CHLORIDE CHANNEL PROTEIN"/>
    <property type="match status" value="1"/>
</dbReference>
<keyword evidence="5" id="KW-0129">CBS domain</keyword>
<accession>A0A6A6L0Z7</accession>
<organism evidence="8 9">
    <name type="scientific">Hevea brasiliensis</name>
    <name type="common">Para rubber tree</name>
    <name type="synonym">Siphonia brasiliensis</name>
    <dbReference type="NCBI Taxonomy" id="3981"/>
    <lineage>
        <taxon>Eukaryota</taxon>
        <taxon>Viridiplantae</taxon>
        <taxon>Streptophyta</taxon>
        <taxon>Embryophyta</taxon>
        <taxon>Tracheophyta</taxon>
        <taxon>Spermatophyta</taxon>
        <taxon>Magnoliopsida</taxon>
        <taxon>eudicotyledons</taxon>
        <taxon>Gunneridae</taxon>
        <taxon>Pentapetalae</taxon>
        <taxon>rosids</taxon>
        <taxon>fabids</taxon>
        <taxon>Malpighiales</taxon>
        <taxon>Euphorbiaceae</taxon>
        <taxon>Crotonoideae</taxon>
        <taxon>Micrandreae</taxon>
        <taxon>Hevea</taxon>
    </lineage>
</organism>
<dbReference type="InterPro" id="IPR001807">
    <property type="entry name" value="ClC"/>
</dbReference>
<keyword evidence="2 7" id="KW-0812">Transmembrane</keyword>
<evidence type="ECO:0000256" key="4">
    <source>
        <dbReference type="ARBA" id="ARBA00022989"/>
    </source>
</evidence>
<keyword evidence="3" id="KW-0677">Repeat</keyword>
<feature type="transmembrane region" description="Helical" evidence="7">
    <location>
        <begin position="6"/>
        <end position="22"/>
    </location>
</feature>
<protein>
    <recommendedName>
        <fullName evidence="10">Chloride channel protein</fullName>
    </recommendedName>
</protein>
<evidence type="ECO:0000256" key="3">
    <source>
        <dbReference type="ARBA" id="ARBA00022737"/>
    </source>
</evidence>
<dbReference type="EMBL" id="JAAGAX010000013">
    <property type="protein sequence ID" value="KAF2293976.1"/>
    <property type="molecule type" value="Genomic_DNA"/>
</dbReference>
<keyword evidence="6 7" id="KW-0472">Membrane</keyword>
<dbReference type="Pfam" id="PF00654">
    <property type="entry name" value="Voltage_CLC"/>
    <property type="match status" value="1"/>
</dbReference>